<evidence type="ECO:0000259" key="1">
    <source>
        <dbReference type="Pfam" id="PF13503"/>
    </source>
</evidence>
<organism evidence="2">
    <name type="scientific">Salinicola endophyticus</name>
    <dbReference type="NCBI Taxonomy" id="1949083"/>
    <lineage>
        <taxon>Bacteria</taxon>
        <taxon>Pseudomonadati</taxon>
        <taxon>Pseudomonadota</taxon>
        <taxon>Gammaproteobacteria</taxon>
        <taxon>Oceanospirillales</taxon>
        <taxon>Halomonadaceae</taxon>
        <taxon>Salinicola</taxon>
    </lineage>
</organism>
<name>A0AB74UAG4_9GAMM</name>
<feature type="domain" description="DUF4123" evidence="1">
    <location>
        <begin position="51"/>
        <end position="148"/>
    </location>
</feature>
<dbReference type="InterPro" id="IPR025391">
    <property type="entry name" value="DUF4123"/>
</dbReference>
<dbReference type="EMBL" id="CP159578">
    <property type="protein sequence ID" value="XCJ80977.1"/>
    <property type="molecule type" value="Genomic_DNA"/>
</dbReference>
<reference evidence="2" key="1">
    <citation type="submission" date="2024-06" db="EMBL/GenBank/DDBJ databases">
        <title>Complete genome of Salinicola endophyticus HNIBRBA4755.</title>
        <authorList>
            <person name="Shin S.Y."/>
            <person name="Kang H."/>
            <person name="Song J."/>
        </authorList>
    </citation>
    <scope>NUCLEOTIDE SEQUENCE</scope>
    <source>
        <strain evidence="2">HNIBRBA4755</strain>
    </source>
</reference>
<evidence type="ECO:0000313" key="2">
    <source>
        <dbReference type="EMBL" id="XCJ80977.1"/>
    </source>
</evidence>
<dbReference type="Pfam" id="PF13503">
    <property type="entry name" value="DUF4123"/>
    <property type="match status" value="1"/>
</dbReference>
<sequence>MRSVSDAAWMAEANEAAREGRLYRLVDPSESPDWALSGEARQRATLIRHPLLAQTPAQRLYLERMDQRRAAALASQLDHQRAERGAGLLGPVPLCGWLISHHASTSIATYLGRQLKQMTPEGKPALLRFYDPRVLEHLPRILERWQLSALLGPIDRWVYLDTEMQLRALDPHGEVRRLGGLKPSAEQWRAIQRIGQINRCRELYRTLPGSAGLSAAPANSVDALLVAAHDLGLRDRADVATFVLHGLITRIDFHRHPIMQALLGRLGGRLNYIGLSNQLSDADWEAISDMGEMT</sequence>
<gene>
    <name evidence="2" type="ORF">ABV408_07280</name>
</gene>
<proteinExistence type="predicted"/>
<accession>A0AB74UAG4</accession>
<dbReference type="AlphaFoldDB" id="A0AB74UAG4"/>
<protein>
    <submittedName>
        <fullName evidence="2">DUF4123 domain-containing protein</fullName>
    </submittedName>
</protein>
<dbReference type="RefSeq" id="WP_353981779.1">
    <property type="nucleotide sequence ID" value="NZ_CP159578.1"/>
</dbReference>